<sequence>MTRRSLIALLVAAAALAGGVAFWQLRAPAATAVQLQPAPLLRTLQFSARVAALSRVELGSTLTGRVVEVKVREGERVRPGERLLQLENDELRAALAQAQAGEQQAAARLAGLRSTGRSAAQAGVAQAESVLLAAQAELKRSQDLIAQGFLSPAKLDDAQRAVSVAQAQRDSARAQATAIGDQGSDVAQAQAQLALAQAATQSARARLAQTTVTAPAAAQVLDRLVEPGQIVQPGRALLALALDGPTELLAQVDERYLEQLQVGQGAAVLADAFPGQRFTARVRSIAPLVDAQRGAVEVRFAVDAPVPAFLREDMTLSVEVDTARRERALVLPIAALRSAADGSATVWRVRDGRVEAVTVRLGLRTLDAAEVLSGLSAGDVLLTGAAPPPGSRVRADVAPLATVTRRAKADDAGATLTNAMGR</sequence>
<dbReference type="Gene3D" id="2.40.30.170">
    <property type="match status" value="1"/>
</dbReference>
<dbReference type="RefSeq" id="WP_251972658.1">
    <property type="nucleotide sequence ID" value="NZ_AP025730.1"/>
</dbReference>
<reference evidence="5" key="1">
    <citation type="submission" date="2022-04" db="EMBL/GenBank/DDBJ databases">
        <title>Whole genome sequence of Sphaerotilus sp. FB-5.</title>
        <authorList>
            <person name="Takeda M."/>
            <person name="Narihara S."/>
            <person name="Akimoto M."/>
            <person name="Akimoto R."/>
            <person name="Nishiyashiki S."/>
            <person name="Murakami T."/>
        </authorList>
    </citation>
    <scope>NUCLEOTIDE SEQUENCE</scope>
    <source>
        <strain evidence="5">FB-5</strain>
    </source>
</reference>
<proteinExistence type="inferred from homology"/>
<dbReference type="PANTHER" id="PTHR30469:SF15">
    <property type="entry name" value="HLYD FAMILY OF SECRETION PROTEINS"/>
    <property type="match status" value="1"/>
</dbReference>
<evidence type="ECO:0008006" key="7">
    <source>
        <dbReference type="Google" id="ProtNLM"/>
    </source>
</evidence>
<dbReference type="EMBL" id="AP025730">
    <property type="protein sequence ID" value="BDI04545.1"/>
    <property type="molecule type" value="Genomic_DNA"/>
</dbReference>
<name>A0ABM7YJN4_9BURK</name>
<dbReference type="NCBIfam" id="TIGR01730">
    <property type="entry name" value="RND_mfp"/>
    <property type="match status" value="1"/>
</dbReference>
<gene>
    <name evidence="5" type="ORF">CATMQ487_15150</name>
</gene>
<protein>
    <recommendedName>
        <fullName evidence="7">HlyD family secretion protein</fullName>
    </recommendedName>
</protein>
<evidence type="ECO:0000313" key="5">
    <source>
        <dbReference type="EMBL" id="BDI04545.1"/>
    </source>
</evidence>
<dbReference type="InterPro" id="IPR006143">
    <property type="entry name" value="RND_pump_MFP"/>
</dbReference>
<dbReference type="PANTHER" id="PTHR30469">
    <property type="entry name" value="MULTIDRUG RESISTANCE PROTEIN MDTA"/>
    <property type="match status" value="1"/>
</dbReference>
<comment type="similarity">
    <text evidence="1">Belongs to the membrane fusion protein (MFP) (TC 8.A.1) family.</text>
</comment>
<feature type="domain" description="Multidrug resistance protein MdtA-like C-terminal permuted SH3" evidence="4">
    <location>
        <begin position="328"/>
        <end position="384"/>
    </location>
</feature>
<dbReference type="Pfam" id="PF25967">
    <property type="entry name" value="RND-MFP_C"/>
    <property type="match status" value="1"/>
</dbReference>
<evidence type="ECO:0000256" key="1">
    <source>
        <dbReference type="ARBA" id="ARBA00009477"/>
    </source>
</evidence>
<dbReference type="InterPro" id="IPR058627">
    <property type="entry name" value="MdtA-like_C"/>
</dbReference>
<dbReference type="Gene3D" id="2.40.420.20">
    <property type="match status" value="1"/>
</dbReference>
<dbReference type="SUPFAM" id="SSF111369">
    <property type="entry name" value="HlyD-like secretion proteins"/>
    <property type="match status" value="2"/>
</dbReference>
<dbReference type="Proteomes" id="UP001057498">
    <property type="component" value="Chromosome"/>
</dbReference>
<dbReference type="Gene3D" id="1.10.287.470">
    <property type="entry name" value="Helix hairpin bin"/>
    <property type="match status" value="2"/>
</dbReference>
<feature type="coiled-coil region" evidence="2">
    <location>
        <begin position="84"/>
        <end position="206"/>
    </location>
</feature>
<evidence type="ECO:0000259" key="3">
    <source>
        <dbReference type="Pfam" id="PF25954"/>
    </source>
</evidence>
<evidence type="ECO:0000313" key="6">
    <source>
        <dbReference type="Proteomes" id="UP001057498"/>
    </source>
</evidence>
<keyword evidence="6" id="KW-1185">Reference proteome</keyword>
<dbReference type="Gene3D" id="2.40.50.100">
    <property type="match status" value="2"/>
</dbReference>
<feature type="domain" description="CusB-like beta-barrel" evidence="3">
    <location>
        <begin position="250"/>
        <end position="322"/>
    </location>
</feature>
<accession>A0ABM7YJN4</accession>
<keyword evidence="2" id="KW-0175">Coiled coil</keyword>
<evidence type="ECO:0000256" key="2">
    <source>
        <dbReference type="SAM" id="Coils"/>
    </source>
</evidence>
<dbReference type="InterPro" id="IPR058792">
    <property type="entry name" value="Beta-barrel_RND_2"/>
</dbReference>
<organism evidence="5 6">
    <name type="scientific">Sphaerotilus microaerophilus</name>
    <dbReference type="NCBI Taxonomy" id="2914710"/>
    <lineage>
        <taxon>Bacteria</taxon>
        <taxon>Pseudomonadati</taxon>
        <taxon>Pseudomonadota</taxon>
        <taxon>Betaproteobacteria</taxon>
        <taxon>Burkholderiales</taxon>
        <taxon>Sphaerotilaceae</taxon>
        <taxon>Sphaerotilus</taxon>
    </lineage>
</organism>
<evidence type="ECO:0000259" key="4">
    <source>
        <dbReference type="Pfam" id="PF25967"/>
    </source>
</evidence>
<dbReference type="Pfam" id="PF25954">
    <property type="entry name" value="Beta-barrel_RND_2"/>
    <property type="match status" value="1"/>
</dbReference>